<feature type="transmembrane region" description="Helical" evidence="9">
    <location>
        <begin position="247"/>
        <end position="266"/>
    </location>
</feature>
<feature type="transmembrane region" description="Helical" evidence="9">
    <location>
        <begin position="116"/>
        <end position="137"/>
    </location>
</feature>
<dbReference type="GO" id="GO:1902600">
    <property type="term" value="P:proton transmembrane transport"/>
    <property type="evidence" value="ECO:0007669"/>
    <property type="project" value="InterPro"/>
</dbReference>
<proteinExistence type="predicted"/>
<dbReference type="RefSeq" id="WP_184996174.1">
    <property type="nucleotide sequence ID" value="NZ_BOMK01000086.1"/>
</dbReference>
<evidence type="ECO:0000256" key="7">
    <source>
        <dbReference type="ARBA" id="ARBA00023136"/>
    </source>
</evidence>
<evidence type="ECO:0000256" key="9">
    <source>
        <dbReference type="SAM" id="Phobius"/>
    </source>
</evidence>
<comment type="subcellular location">
    <subcellularLocation>
        <location evidence="1">Cell membrane</location>
        <topology evidence="1">Multi-pass membrane protein</topology>
    </subcellularLocation>
</comment>
<evidence type="ECO:0000256" key="3">
    <source>
        <dbReference type="ARBA" id="ARBA00022449"/>
    </source>
</evidence>
<organism evidence="11 12">
    <name type="scientific">Actinoplanes digitatis</name>
    <dbReference type="NCBI Taxonomy" id="1868"/>
    <lineage>
        <taxon>Bacteria</taxon>
        <taxon>Bacillati</taxon>
        <taxon>Actinomycetota</taxon>
        <taxon>Actinomycetes</taxon>
        <taxon>Micromonosporales</taxon>
        <taxon>Micromonosporaceae</taxon>
        <taxon>Actinoplanes</taxon>
    </lineage>
</organism>
<evidence type="ECO:0000256" key="5">
    <source>
        <dbReference type="ARBA" id="ARBA00022989"/>
    </source>
</evidence>
<evidence type="ECO:0000256" key="4">
    <source>
        <dbReference type="ARBA" id="ARBA00022692"/>
    </source>
</evidence>
<dbReference type="Pfam" id="PF00999">
    <property type="entry name" value="Na_H_Exchanger"/>
    <property type="match status" value="1"/>
</dbReference>
<evidence type="ECO:0000259" key="10">
    <source>
        <dbReference type="Pfam" id="PF00999"/>
    </source>
</evidence>
<feature type="compositionally biased region" description="Low complexity" evidence="8">
    <location>
        <begin position="420"/>
        <end position="433"/>
    </location>
</feature>
<gene>
    <name evidence="11" type="ORF">BJ971_005611</name>
</gene>
<keyword evidence="2" id="KW-0813">Transport</keyword>
<feature type="transmembrane region" description="Helical" evidence="9">
    <location>
        <begin position="30"/>
        <end position="48"/>
    </location>
</feature>
<dbReference type="PANTHER" id="PTHR32507:SF8">
    <property type="entry name" value="CNH1P"/>
    <property type="match status" value="1"/>
</dbReference>
<protein>
    <submittedName>
        <fullName evidence="11">NhaP-type Na+/H+ or K+/H+ antiporter</fullName>
    </submittedName>
</protein>
<feature type="transmembrane region" description="Helical" evidence="9">
    <location>
        <begin position="332"/>
        <end position="352"/>
    </location>
</feature>
<sequence>MDTAAVAVVMLVVFAWGLFSARLSRADLSAPIVFVTVGLLLSYGLQLGEADESREIVKVLAEVTLVWVLFADASRVGIRKLRADAGLYTRLLGVGLPLTIAAGALLAAWLFDGLGFWLALLVGAALAPTDAALGAAVMSDPTVPERVRRTLNVESGLNDGIATPVVTVAIAGAVAAESIQGAQVVGDALIDLAIGIAVGIGAGLIGGYAMRTARDRGWVSEDFTGPGVLALALAAYAGTLWLDGNGFVAAFVAGLVFGHAAGRGGVKEVFYVEQTSGLVSLLTWLLFGAIAVPIVLAQADWQVIVYALLSLTVIRMLPVALVLIGTGLSRPTVAFIGWFGPRGLASIIFALMAVEDLHNDAERAVAVIGMTVLLSVFAHGLSAKPLAIRYGAGAAAPIPDAQRTPEQLPVRGLTRRHPALETTRTEATPEAES</sequence>
<dbReference type="Proteomes" id="UP000578112">
    <property type="component" value="Unassembled WGS sequence"/>
</dbReference>
<comment type="caution">
    <text evidence="11">The sequence shown here is derived from an EMBL/GenBank/DDBJ whole genome shotgun (WGS) entry which is preliminary data.</text>
</comment>
<feature type="transmembrane region" description="Helical" evidence="9">
    <location>
        <begin position="303"/>
        <end position="325"/>
    </location>
</feature>
<name>A0A7W7I272_9ACTN</name>
<reference evidence="11 12" key="1">
    <citation type="submission" date="2020-08" db="EMBL/GenBank/DDBJ databases">
        <title>Sequencing the genomes of 1000 actinobacteria strains.</title>
        <authorList>
            <person name="Klenk H.-P."/>
        </authorList>
    </citation>
    <scope>NUCLEOTIDE SEQUENCE [LARGE SCALE GENOMIC DNA]</scope>
    <source>
        <strain evidence="11 12">DSM 43149</strain>
    </source>
</reference>
<keyword evidence="6" id="KW-0406">Ion transport</keyword>
<feature type="transmembrane region" description="Helical" evidence="9">
    <location>
        <begin position="223"/>
        <end position="241"/>
    </location>
</feature>
<evidence type="ECO:0000256" key="2">
    <source>
        <dbReference type="ARBA" id="ARBA00022448"/>
    </source>
</evidence>
<feature type="domain" description="Cation/H+ exchanger transmembrane" evidence="10">
    <location>
        <begin position="13"/>
        <end position="387"/>
    </location>
</feature>
<evidence type="ECO:0000313" key="11">
    <source>
        <dbReference type="EMBL" id="MBB4765055.1"/>
    </source>
</evidence>
<dbReference type="InterPro" id="IPR006153">
    <property type="entry name" value="Cation/H_exchanger_TM"/>
</dbReference>
<keyword evidence="3" id="KW-0050">Antiport</keyword>
<feature type="transmembrane region" description="Helical" evidence="9">
    <location>
        <begin position="188"/>
        <end position="211"/>
    </location>
</feature>
<keyword evidence="4 9" id="KW-0812">Transmembrane</keyword>
<feature type="transmembrane region" description="Helical" evidence="9">
    <location>
        <begin position="364"/>
        <end position="381"/>
    </location>
</feature>
<keyword evidence="12" id="KW-1185">Reference proteome</keyword>
<evidence type="ECO:0000256" key="6">
    <source>
        <dbReference type="ARBA" id="ARBA00023065"/>
    </source>
</evidence>
<feature type="transmembrane region" description="Helical" evidence="9">
    <location>
        <begin position="87"/>
        <end position="110"/>
    </location>
</feature>
<keyword evidence="7 9" id="KW-0472">Membrane</keyword>
<feature type="transmembrane region" description="Helical" evidence="9">
    <location>
        <begin position="278"/>
        <end position="297"/>
    </location>
</feature>
<dbReference type="GO" id="GO:0005886">
    <property type="term" value="C:plasma membrane"/>
    <property type="evidence" value="ECO:0007669"/>
    <property type="project" value="UniProtKB-SubCell"/>
</dbReference>
<dbReference type="GO" id="GO:0015297">
    <property type="term" value="F:antiporter activity"/>
    <property type="evidence" value="ECO:0007669"/>
    <property type="project" value="UniProtKB-KW"/>
</dbReference>
<evidence type="ECO:0000313" key="12">
    <source>
        <dbReference type="Proteomes" id="UP000578112"/>
    </source>
</evidence>
<feature type="region of interest" description="Disordered" evidence="8">
    <location>
        <begin position="399"/>
        <end position="433"/>
    </location>
</feature>
<evidence type="ECO:0000256" key="1">
    <source>
        <dbReference type="ARBA" id="ARBA00004651"/>
    </source>
</evidence>
<accession>A0A7W7I272</accession>
<dbReference type="PANTHER" id="PTHR32507">
    <property type="entry name" value="NA(+)/H(+) ANTIPORTER 1"/>
    <property type="match status" value="1"/>
</dbReference>
<dbReference type="AlphaFoldDB" id="A0A7W7I272"/>
<evidence type="ECO:0000256" key="8">
    <source>
        <dbReference type="SAM" id="MobiDB-lite"/>
    </source>
</evidence>
<feature type="transmembrane region" description="Helical" evidence="9">
    <location>
        <begin position="157"/>
        <end position="176"/>
    </location>
</feature>
<dbReference type="EMBL" id="JACHNH010000001">
    <property type="protein sequence ID" value="MBB4765055.1"/>
    <property type="molecule type" value="Genomic_DNA"/>
</dbReference>
<keyword evidence="5 9" id="KW-1133">Transmembrane helix</keyword>